<reference evidence="12" key="1">
    <citation type="submission" date="2020-04" db="EMBL/GenBank/DDBJ databases">
        <authorList>
            <person name="Alioto T."/>
            <person name="Alioto T."/>
            <person name="Gomez Garrido J."/>
        </authorList>
    </citation>
    <scope>NUCLEOTIDE SEQUENCE</scope>
    <source>
        <strain evidence="12">A484AB</strain>
    </source>
</reference>
<accession>A0A6S7FMI2</accession>
<gene>
    <name evidence="12" type="ORF">PACLA_8A037711</name>
</gene>
<dbReference type="InterPro" id="IPR038550">
    <property type="entry name" value="GPCR_3_9-Cys_sf"/>
</dbReference>
<comment type="subcellular location">
    <subcellularLocation>
        <location evidence="1">Cell membrane</location>
        <topology evidence="1">Multi-pass membrane protein</topology>
    </subcellularLocation>
</comment>
<organism evidence="12 13">
    <name type="scientific">Paramuricea clavata</name>
    <name type="common">Red gorgonian</name>
    <name type="synonym">Violescent sea-whip</name>
    <dbReference type="NCBI Taxonomy" id="317549"/>
    <lineage>
        <taxon>Eukaryota</taxon>
        <taxon>Metazoa</taxon>
        <taxon>Cnidaria</taxon>
        <taxon>Anthozoa</taxon>
        <taxon>Octocorallia</taxon>
        <taxon>Malacalcyonacea</taxon>
        <taxon>Plexauridae</taxon>
        <taxon>Paramuricea</taxon>
    </lineage>
</organism>
<dbReference type="EMBL" id="CACRXK020000031">
    <property type="protein sequence ID" value="CAB3977126.1"/>
    <property type="molecule type" value="Genomic_DNA"/>
</dbReference>
<dbReference type="Gene3D" id="2.10.50.30">
    <property type="entry name" value="GPCR, family 3, nine cysteines domain"/>
    <property type="match status" value="1"/>
</dbReference>
<dbReference type="CDD" id="cd13953">
    <property type="entry name" value="7tm_classC_mGluR-like"/>
    <property type="match status" value="1"/>
</dbReference>
<keyword evidence="7" id="KW-0472">Membrane</keyword>
<dbReference type="GO" id="GO:0050909">
    <property type="term" value="P:sensory perception of taste"/>
    <property type="evidence" value="ECO:0007669"/>
    <property type="project" value="UniProtKB-ARBA"/>
</dbReference>
<dbReference type="GO" id="GO:0004930">
    <property type="term" value="F:G protein-coupled receptor activity"/>
    <property type="evidence" value="ECO:0007669"/>
    <property type="project" value="UniProtKB-KW"/>
</dbReference>
<keyword evidence="6" id="KW-0297">G-protein coupled receptor</keyword>
<dbReference type="Pfam" id="PF00003">
    <property type="entry name" value="7tm_3"/>
    <property type="match status" value="1"/>
</dbReference>
<evidence type="ECO:0000313" key="13">
    <source>
        <dbReference type="Proteomes" id="UP001152795"/>
    </source>
</evidence>
<dbReference type="SUPFAM" id="SSF53822">
    <property type="entry name" value="Periplasmic binding protein-like I"/>
    <property type="match status" value="1"/>
</dbReference>
<comment type="similarity">
    <text evidence="11">Belongs to the G-protein coupled receptor 3 family. TAS1R subfamily.</text>
</comment>
<evidence type="ECO:0000256" key="1">
    <source>
        <dbReference type="ARBA" id="ARBA00004651"/>
    </source>
</evidence>
<evidence type="ECO:0000256" key="5">
    <source>
        <dbReference type="ARBA" id="ARBA00022989"/>
    </source>
</evidence>
<evidence type="ECO:0000256" key="2">
    <source>
        <dbReference type="ARBA" id="ARBA00022475"/>
    </source>
</evidence>
<dbReference type="Gene3D" id="3.40.50.2300">
    <property type="match status" value="2"/>
</dbReference>
<dbReference type="InterPro" id="IPR017978">
    <property type="entry name" value="GPCR_3_C"/>
</dbReference>
<dbReference type="InterPro" id="IPR000337">
    <property type="entry name" value="GPCR_3"/>
</dbReference>
<evidence type="ECO:0000313" key="12">
    <source>
        <dbReference type="EMBL" id="CAB3977126.1"/>
    </source>
</evidence>
<dbReference type="FunFam" id="3.40.50.2300:FF:000016">
    <property type="entry name" value="Taste 1 receptor member 2"/>
    <property type="match status" value="1"/>
</dbReference>
<dbReference type="InterPro" id="IPR028082">
    <property type="entry name" value="Peripla_BP_I"/>
</dbReference>
<protein>
    <submittedName>
        <fullName evidence="12">Extracellular calcium-sensing receptor-like</fullName>
    </submittedName>
</protein>
<keyword evidence="13" id="KW-1185">Reference proteome</keyword>
<dbReference type="PRINTS" id="PR00248">
    <property type="entry name" value="GPCRMGR"/>
</dbReference>
<dbReference type="OrthoDB" id="6022339at2759"/>
<keyword evidence="2" id="KW-1003">Cell membrane</keyword>
<evidence type="ECO:0000256" key="8">
    <source>
        <dbReference type="ARBA" id="ARBA00023170"/>
    </source>
</evidence>
<proteinExistence type="inferred from homology"/>
<dbReference type="FunFam" id="2.10.50.30:FF:000004">
    <property type="entry name" value="Taste receptor type 1 member 3-like protein"/>
    <property type="match status" value="1"/>
</dbReference>
<dbReference type="InterPro" id="IPR050726">
    <property type="entry name" value="mGluR"/>
</dbReference>
<evidence type="ECO:0000256" key="3">
    <source>
        <dbReference type="ARBA" id="ARBA00022692"/>
    </source>
</evidence>
<keyword evidence="9" id="KW-0325">Glycoprotein</keyword>
<evidence type="ECO:0000256" key="6">
    <source>
        <dbReference type="ARBA" id="ARBA00023040"/>
    </source>
</evidence>
<evidence type="ECO:0000256" key="7">
    <source>
        <dbReference type="ARBA" id="ARBA00023136"/>
    </source>
</evidence>
<keyword evidence="4" id="KW-0732">Signal</keyword>
<dbReference type="InterPro" id="IPR001828">
    <property type="entry name" value="ANF_lig-bd_rcpt"/>
</dbReference>
<dbReference type="GO" id="GO:0005886">
    <property type="term" value="C:plasma membrane"/>
    <property type="evidence" value="ECO:0007669"/>
    <property type="project" value="UniProtKB-SubCell"/>
</dbReference>
<keyword evidence="3" id="KW-0812">Transmembrane</keyword>
<evidence type="ECO:0000256" key="4">
    <source>
        <dbReference type="ARBA" id="ARBA00022729"/>
    </source>
</evidence>
<dbReference type="PROSITE" id="PS50259">
    <property type="entry name" value="G_PROTEIN_RECEP_F3_4"/>
    <property type="match status" value="1"/>
</dbReference>
<dbReference type="Proteomes" id="UP001152795">
    <property type="component" value="Unassembled WGS sequence"/>
</dbReference>
<dbReference type="AlphaFoldDB" id="A0A6S7FMI2"/>
<comment type="caution">
    <text evidence="12">The sequence shown here is derived from an EMBL/GenBank/DDBJ whole genome shotgun (WGS) entry which is preliminary data.</text>
</comment>
<sequence>MLQFCLITLIVEWCIFAQMTAVSTAESHVCSPPKRVSNFSADVIIGGLVPVHAGGELKLNEPGVMWVQAMMYAIEEINENKSLLPNIRLGFDIRDSCNIADLALGAALDFMLTPTANGSYMKTFDNKSESSCFCNKNANHSSPPVIAVVGGASSRISTTVSTVFSTDNIPQISYSSTSPTLSNKDVYRTFFRTIPSDLYQARAIADILEYFNWTYVSIVVSDDEYGRNGLIALGKILKSKRFCIAEEALFSMNSNEETRRDADRIIQRLQEDTRQRVVVLWCERPAAIEFFKVATGKLSNITWIGTESWGDNEKVKNEVDFDLIGGMLGVLPFLGRHAKFDEHLKSLTPKSRQKNPWLIEYWSQNKFPTRCIKSPGNCTDEELPNASSLPPNKYANVMDAVYAIAHGLQSLQNLYPNLDISTLDKQMLGELMKQIRNVTFHALSAKGKFEFTENGDPGFGAYLIKNLQGTRDNKEFVSVGQWSGEDSKLEFEKNVKIQWNYGGTAAPLSRCSEICEAGFGFVRSSRQCCWTCPKCQAGYYKPSVGNVACESCEEGYISNNERTACVKVDEDFLKWKSPFSIVTLVFSFLGLVFVLFIIAVFGKYSGTAVVKASNREVSLVHLTCHALLFLLPLLYIGRPTVATCIIRLNLFPVLFTFITAIMFLKTDRIVRIFNSKSRLTKRSRLLSNKVQFLLTFVLTLFPVIGTVIWLVLRPLSVTIETVEEEYIVYCENEEACQVVQLAYILLLALLCTYEAFHARKLPESFNEAKFICFSMFAFVMMWVGYIPVCLDIIGSTKQFMTCLFIILINYLTVMLIYLPKLNIILLHPEHNRHESFRKATLNSCLKQVHRLSPTSSPSAIHDPKTSFEEVEEDDGNDNNISESKKKIRSISTVTDASFGSNEQLVAQHLGLPQARRTSNHVPQFDNVIIKNSMTSV</sequence>
<dbReference type="Pfam" id="PF01094">
    <property type="entry name" value="ANF_receptor"/>
    <property type="match status" value="1"/>
</dbReference>
<keyword evidence="10" id="KW-0807">Transducer</keyword>
<evidence type="ECO:0000256" key="9">
    <source>
        <dbReference type="ARBA" id="ARBA00023180"/>
    </source>
</evidence>
<keyword evidence="8 12" id="KW-0675">Receptor</keyword>
<evidence type="ECO:0000256" key="10">
    <source>
        <dbReference type="ARBA" id="ARBA00023224"/>
    </source>
</evidence>
<evidence type="ECO:0000256" key="11">
    <source>
        <dbReference type="ARBA" id="ARBA00038492"/>
    </source>
</evidence>
<dbReference type="PANTHER" id="PTHR24060">
    <property type="entry name" value="METABOTROPIC GLUTAMATE RECEPTOR"/>
    <property type="match status" value="1"/>
</dbReference>
<name>A0A6S7FMI2_PARCT</name>
<keyword evidence="5" id="KW-1133">Transmembrane helix</keyword>